<comment type="caution">
    <text evidence="3">The sequence shown here is derived from an EMBL/GenBank/DDBJ whole genome shotgun (WGS) entry which is preliminary data.</text>
</comment>
<organism evidence="3 5">
    <name type="scientific">Nitzschia inconspicua</name>
    <dbReference type="NCBI Taxonomy" id="303405"/>
    <lineage>
        <taxon>Eukaryota</taxon>
        <taxon>Sar</taxon>
        <taxon>Stramenopiles</taxon>
        <taxon>Ochrophyta</taxon>
        <taxon>Bacillariophyta</taxon>
        <taxon>Bacillariophyceae</taxon>
        <taxon>Bacillariophycidae</taxon>
        <taxon>Bacillariales</taxon>
        <taxon>Bacillariaceae</taxon>
        <taxon>Nitzschia</taxon>
    </lineage>
</organism>
<reference evidence="3" key="1">
    <citation type="journal article" date="2021" name="Sci. Rep.">
        <title>Diploid genomic architecture of Nitzschia inconspicua, an elite biomass production diatom.</title>
        <authorList>
            <person name="Oliver A."/>
            <person name="Podell S."/>
            <person name="Pinowska A."/>
            <person name="Traller J.C."/>
            <person name="Smith S.R."/>
            <person name="McClure R."/>
            <person name="Beliaev A."/>
            <person name="Bohutskyi P."/>
            <person name="Hill E.A."/>
            <person name="Rabines A."/>
            <person name="Zheng H."/>
            <person name="Allen L.Z."/>
            <person name="Kuo A."/>
            <person name="Grigoriev I.V."/>
            <person name="Allen A.E."/>
            <person name="Hazlebeck D."/>
            <person name="Allen E.E."/>
        </authorList>
    </citation>
    <scope>NUCLEOTIDE SEQUENCE</scope>
    <source>
        <strain evidence="3">Hildebrandi</strain>
    </source>
</reference>
<feature type="chain" id="PRO_5039844370" evidence="2">
    <location>
        <begin position="30"/>
        <end position="223"/>
    </location>
</feature>
<dbReference type="EMBL" id="JAGRRH010000030">
    <property type="protein sequence ID" value="KAG7339771.1"/>
    <property type="molecule type" value="Genomic_DNA"/>
</dbReference>
<dbReference type="EMBL" id="JAGRRH010000011">
    <property type="protein sequence ID" value="KAG7362567.1"/>
    <property type="molecule type" value="Genomic_DNA"/>
</dbReference>
<evidence type="ECO:0000313" key="4">
    <source>
        <dbReference type="EMBL" id="KAG7362567.1"/>
    </source>
</evidence>
<dbReference type="Proteomes" id="UP000693970">
    <property type="component" value="Unassembled WGS sequence"/>
</dbReference>
<sequence>MLAHSASTFVVPALVVVLGLILCNHNAVSFQPSTSVGRHMSPSSSVLFAYVPDGFTPESYKKFKEQEAAKKKKDLGRVGPKGFQSRSMKSFQEALERGEATHLMPVFNSKEKIARGEIRPEDVPYMQRGGKWDNSDVKGARNRKKWLSSDREYAAGGYKKEQSVSILGMGGGLDWTGTNRKTGPGSEGVLGAAPKFGKNYKPPNVKNIKDENSSRKGGFFGMF</sequence>
<protein>
    <submittedName>
        <fullName evidence="3">Uncharacterized protein</fullName>
    </submittedName>
</protein>
<feature type="signal peptide" evidence="2">
    <location>
        <begin position="1"/>
        <end position="29"/>
    </location>
</feature>
<evidence type="ECO:0000313" key="5">
    <source>
        <dbReference type="Proteomes" id="UP000693970"/>
    </source>
</evidence>
<dbReference type="AlphaFoldDB" id="A0A9K3KA31"/>
<dbReference type="OrthoDB" id="38535at2759"/>
<keyword evidence="5" id="KW-1185">Reference proteome</keyword>
<keyword evidence="2" id="KW-0732">Signal</keyword>
<evidence type="ECO:0000256" key="2">
    <source>
        <dbReference type="SAM" id="SignalP"/>
    </source>
</evidence>
<evidence type="ECO:0000313" key="3">
    <source>
        <dbReference type="EMBL" id="KAG7339771.1"/>
    </source>
</evidence>
<gene>
    <name evidence="4" type="ORF">IV203_025451</name>
    <name evidence="3" type="ORF">IV203_028232</name>
</gene>
<feature type="region of interest" description="Disordered" evidence="1">
    <location>
        <begin position="175"/>
        <end position="223"/>
    </location>
</feature>
<reference evidence="3" key="2">
    <citation type="submission" date="2021-04" db="EMBL/GenBank/DDBJ databases">
        <authorList>
            <person name="Podell S."/>
        </authorList>
    </citation>
    <scope>NUCLEOTIDE SEQUENCE</scope>
    <source>
        <strain evidence="3">Hildebrandi</strain>
    </source>
</reference>
<name>A0A9K3KA31_9STRA</name>
<proteinExistence type="predicted"/>
<accession>A0A9K3KA31</accession>
<evidence type="ECO:0000256" key="1">
    <source>
        <dbReference type="SAM" id="MobiDB-lite"/>
    </source>
</evidence>